<evidence type="ECO:0000256" key="4">
    <source>
        <dbReference type="ARBA" id="ARBA00022448"/>
    </source>
</evidence>
<dbReference type="Gene3D" id="3.60.15.10">
    <property type="entry name" value="Ribonuclease Z/Hydroxyacylglutathione hydrolase-like"/>
    <property type="match status" value="1"/>
</dbReference>
<evidence type="ECO:0000256" key="8">
    <source>
        <dbReference type="ARBA" id="ARBA00025633"/>
    </source>
</evidence>
<dbReference type="InterPro" id="IPR002563">
    <property type="entry name" value="Flavin_Rdtase-like_dom"/>
</dbReference>
<keyword evidence="5" id="KW-0479">Metal-binding</keyword>
<proteinExistence type="inferred from homology"/>
<evidence type="ECO:0000256" key="1">
    <source>
        <dbReference type="ARBA" id="ARBA00001962"/>
    </source>
</evidence>
<dbReference type="Gene3D" id="2.30.110.10">
    <property type="entry name" value="Electron Transport, Fmn-binding Protein, Chain A"/>
    <property type="match status" value="1"/>
</dbReference>
<comment type="function">
    <text evidence="8">Mediates electron transfer from NADH to oxygen, reducing it to water. This modular protein has 3 redox cofactors, in other organisms the same activity requires 2 or 3 proteins.</text>
</comment>
<dbReference type="InterPro" id="IPR012349">
    <property type="entry name" value="Split_barrel_FMN-bd"/>
</dbReference>
<evidence type="ECO:0000256" key="3">
    <source>
        <dbReference type="ARBA" id="ARBA00007121"/>
    </source>
</evidence>
<accession>A0A853MHM5</accession>
<evidence type="ECO:0000313" key="11">
    <source>
        <dbReference type="Proteomes" id="UP000093903"/>
    </source>
</evidence>
<dbReference type="PROSITE" id="PS50902">
    <property type="entry name" value="FLAVODOXIN_LIKE"/>
    <property type="match status" value="1"/>
</dbReference>
<dbReference type="SUPFAM" id="SSF56281">
    <property type="entry name" value="Metallo-hydrolase/oxidoreductase"/>
    <property type="match status" value="1"/>
</dbReference>
<feature type="domain" description="Flavodoxin-like" evidence="9">
    <location>
        <begin position="271"/>
        <end position="409"/>
    </location>
</feature>
<dbReference type="InterPro" id="IPR008254">
    <property type="entry name" value="Flavodoxin/NO_synth"/>
</dbReference>
<sequence length="581" mass="64377">MVLLTDAGQEKQAPVKRLTTQTVEIAQDTTAIRSLDWDRDRFDIEFGLQNGTTYNSFLIRGEQIALVDTSHEKFRHLYFDALTSLINLQDINYLIISHTEPDHSGLVKDLLQKAPDITVVGSKVAIQFLEDLVHQPFKRRIVKNGDRLSLGNGHELEFVMAPNLHWPDTIFSFDHHTETLYTCDAFGMHYCSDSTFDDNLATIEEDFKYYYDCLMGPNSRSVLSAIKRMAELKHIKMIATGHGPLLYHNVEELTGRYRTWSQSQTKAESVVGIFYLCEYGYSDRLAQSIANGVMKTGLGVEMVDLGGAVDLQELRELVGRCKGLVLGMSPVSTTNSSMQAAVSTVLGSATEKQAIGIFETGGGDDEPTYPLLNKFRAAGLMIGFPVIEIRETPTENTYKKCEEAGTDLGQLVTKEKSIKAMKSLGADLDKALGRISGGLYIITAKKGDVSSAMLASWVSQSSFKPLGFSIAVAKDRAIESLMQVGDRFVLNVLEEGNYQTLMKHFLKRFAPGADRFEGVKTQPAENGAPILSDALAYMECEVVSRMDCGDHWAVYSTVYAGRVSKPDSLTAVHHRKVGNHY</sequence>
<dbReference type="InterPro" id="IPR029039">
    <property type="entry name" value="Flavoprotein-like_sf"/>
</dbReference>
<dbReference type="InterPro" id="IPR001279">
    <property type="entry name" value="Metallo-B-lactamas"/>
</dbReference>
<dbReference type="Pfam" id="PF01613">
    <property type="entry name" value="Flavin_Reduct"/>
    <property type="match status" value="1"/>
</dbReference>
<dbReference type="InterPro" id="IPR036866">
    <property type="entry name" value="RibonucZ/Hydroxyglut_hydro"/>
</dbReference>
<dbReference type="GO" id="GO:0046872">
    <property type="term" value="F:metal ion binding"/>
    <property type="evidence" value="ECO:0007669"/>
    <property type="project" value="UniProtKB-KW"/>
</dbReference>
<comment type="caution">
    <text evidence="10">The sequence shown here is derived from an EMBL/GenBank/DDBJ whole genome shotgun (WGS) entry which is preliminary data.</text>
</comment>
<gene>
    <name evidence="10" type="ORF">A9P98_13210</name>
</gene>
<comment type="similarity">
    <text evidence="2">In the C-terminal section; belongs to the flavodoxin reductase family.</text>
</comment>
<dbReference type="InterPro" id="IPR051285">
    <property type="entry name" value="NADH_oxidoreductase_modular"/>
</dbReference>
<dbReference type="CDD" id="cd07709">
    <property type="entry name" value="flavodiiron_proteins_MBL-fold"/>
    <property type="match status" value="1"/>
</dbReference>
<dbReference type="Gene3D" id="3.40.50.360">
    <property type="match status" value="1"/>
</dbReference>
<dbReference type="RefSeq" id="WP_006276557.1">
    <property type="nucleotide sequence ID" value="NZ_ACYA01000025.1"/>
</dbReference>
<keyword evidence="7" id="KW-0408">Iron</keyword>
<dbReference type="GO" id="GO:0016646">
    <property type="term" value="F:oxidoreductase activity, acting on the CH-NH group of donors, NAD or NADP as acceptor"/>
    <property type="evidence" value="ECO:0007669"/>
    <property type="project" value="UniProtKB-ARBA"/>
</dbReference>
<dbReference type="InterPro" id="IPR045761">
    <property type="entry name" value="ODP_dom"/>
</dbReference>
<evidence type="ECO:0000259" key="9">
    <source>
        <dbReference type="PROSITE" id="PS50902"/>
    </source>
</evidence>
<evidence type="ECO:0000256" key="5">
    <source>
        <dbReference type="ARBA" id="ARBA00022723"/>
    </source>
</evidence>
<evidence type="ECO:0000256" key="7">
    <source>
        <dbReference type="ARBA" id="ARBA00023004"/>
    </source>
</evidence>
<protein>
    <submittedName>
        <fullName evidence="10">Diflavin flavoprotein A</fullName>
    </submittedName>
</protein>
<evidence type="ECO:0000313" key="10">
    <source>
        <dbReference type="EMBL" id="OBU77127.1"/>
    </source>
</evidence>
<name>A0A853MHM5_9CYAN</name>
<evidence type="ECO:0000256" key="2">
    <source>
        <dbReference type="ARBA" id="ARBA00006098"/>
    </source>
</evidence>
<dbReference type="SMART" id="SM00903">
    <property type="entry name" value="Flavin_Reduct"/>
    <property type="match status" value="1"/>
</dbReference>
<dbReference type="PANTHER" id="PTHR32145">
    <property type="entry name" value="DIFLAVIN FLAVOPROTEIN A 2-RELATED"/>
    <property type="match status" value="1"/>
</dbReference>
<dbReference type="AlphaFoldDB" id="A0A853MHM5"/>
<comment type="similarity">
    <text evidence="3">In the N-terminal section; belongs to the zinc metallo-hydrolase group 3 family.</text>
</comment>
<dbReference type="PANTHER" id="PTHR32145:SF11">
    <property type="entry name" value="DIFLAVIN FLAVOPROTEIN A 2-RELATED"/>
    <property type="match status" value="1"/>
</dbReference>
<reference evidence="10 11" key="1">
    <citation type="submission" date="2016-05" db="EMBL/GenBank/DDBJ databases">
        <title>First complete genome of the cyanobacterium Cylindrospermopsis raciborskii CS505, containing a circular chromosome and a single extrachromosomal element.</title>
        <authorList>
            <person name="Fuentes J."/>
            <person name="Tamames J."/>
            <person name="Allen E."/>
            <person name="Plominski A."/>
            <person name="Vasquez M."/>
        </authorList>
    </citation>
    <scope>NUCLEOTIDE SEQUENCE [LARGE SCALE GENOMIC DNA]</scope>
    <source>
        <strain evidence="10 11">CS505</strain>
    </source>
</reference>
<organism evidence="10 11">
    <name type="scientific">Cylindrospermopsis raciborskii CS-505</name>
    <dbReference type="NCBI Taxonomy" id="533240"/>
    <lineage>
        <taxon>Bacteria</taxon>
        <taxon>Bacillati</taxon>
        <taxon>Cyanobacteriota</taxon>
        <taxon>Cyanophyceae</taxon>
        <taxon>Nostocales</taxon>
        <taxon>Aphanizomenonaceae</taxon>
        <taxon>Cylindrospermopsis</taxon>
    </lineage>
</organism>
<dbReference type="SUPFAM" id="SSF50475">
    <property type="entry name" value="FMN-binding split barrel"/>
    <property type="match status" value="1"/>
</dbReference>
<dbReference type="Pfam" id="PF19583">
    <property type="entry name" value="ODP"/>
    <property type="match status" value="1"/>
</dbReference>
<dbReference type="Proteomes" id="UP000093903">
    <property type="component" value="Unassembled WGS sequence"/>
</dbReference>
<keyword evidence="6" id="KW-0249">Electron transport</keyword>
<evidence type="ECO:0000256" key="6">
    <source>
        <dbReference type="ARBA" id="ARBA00022982"/>
    </source>
</evidence>
<dbReference type="SMART" id="SM00849">
    <property type="entry name" value="Lactamase_B"/>
    <property type="match status" value="1"/>
</dbReference>
<comment type="cofactor">
    <cofactor evidence="1">
        <name>Fe cation</name>
        <dbReference type="ChEBI" id="CHEBI:24875"/>
    </cofactor>
</comment>
<dbReference type="EMBL" id="LYXA01000001">
    <property type="protein sequence ID" value="OBU77127.1"/>
    <property type="molecule type" value="Genomic_DNA"/>
</dbReference>
<dbReference type="GO" id="GO:0010181">
    <property type="term" value="F:FMN binding"/>
    <property type="evidence" value="ECO:0007669"/>
    <property type="project" value="InterPro"/>
</dbReference>
<keyword evidence="4" id="KW-0813">Transport</keyword>
<dbReference type="SUPFAM" id="SSF52218">
    <property type="entry name" value="Flavoproteins"/>
    <property type="match status" value="1"/>
</dbReference>